<dbReference type="PANTHER" id="PTHR43280:SF13">
    <property type="entry name" value="HTH-TYPE TRANSCRIPTIONAL ACTIVATOR RHAR"/>
    <property type="match status" value="1"/>
</dbReference>
<evidence type="ECO:0000259" key="5">
    <source>
        <dbReference type="PROSITE" id="PS01124"/>
    </source>
</evidence>
<proteinExistence type="predicted"/>
<evidence type="ECO:0000256" key="4">
    <source>
        <dbReference type="SAM" id="MobiDB-lite"/>
    </source>
</evidence>
<keyword evidence="6" id="KW-0614">Plasmid</keyword>
<dbReference type="SUPFAM" id="SSF46689">
    <property type="entry name" value="Homeodomain-like"/>
    <property type="match status" value="1"/>
</dbReference>
<dbReference type="InterPro" id="IPR018062">
    <property type="entry name" value="HTH_AraC-typ_CS"/>
</dbReference>
<dbReference type="RefSeq" id="WP_208718020.1">
    <property type="nucleotide sequence ID" value="NZ_CP024770.1"/>
</dbReference>
<feature type="domain" description="HTH araC/xylS-type" evidence="5">
    <location>
        <begin position="131"/>
        <end position="229"/>
    </location>
</feature>
<geneLocation type="plasmid" evidence="7">
    <name>pne1b</name>
</geneLocation>
<keyword evidence="2" id="KW-0238">DNA-binding</keyword>
<evidence type="ECO:0000313" key="7">
    <source>
        <dbReference type="Proteomes" id="UP000502005"/>
    </source>
</evidence>
<keyword evidence="1" id="KW-0805">Transcription regulation</keyword>
<sequence>MMSAIRFIITHDIVTLENQGERYSIPANSLIVTDNHARLVNKSSAVLMDFHSSSLQQLYTEVEQLLAKKNGSQFTLEKVKVVRAEEKVIDLLISLSQLSASNFLQFCYVYCLNMERDYFSDLLRQGVSGRMDFCEYIENSFLEQLSVAELAENFDLPLRKFNQLFQDTYGKPAKRWLLERRLEHARELLINTPMRIIDIALECGFSNHAHFTDTFRRHFSCNPSQVRQRKSNSGEAPQPIED</sequence>
<dbReference type="InterPro" id="IPR020449">
    <property type="entry name" value="Tscrpt_reg_AraC-type_HTH"/>
</dbReference>
<evidence type="ECO:0000256" key="1">
    <source>
        <dbReference type="ARBA" id="ARBA00023015"/>
    </source>
</evidence>
<evidence type="ECO:0000256" key="2">
    <source>
        <dbReference type="ARBA" id="ARBA00023125"/>
    </source>
</evidence>
<dbReference type="GO" id="GO:0043565">
    <property type="term" value="F:sequence-specific DNA binding"/>
    <property type="evidence" value="ECO:0007669"/>
    <property type="project" value="InterPro"/>
</dbReference>
<dbReference type="PROSITE" id="PS01124">
    <property type="entry name" value="HTH_ARAC_FAMILY_2"/>
    <property type="match status" value="1"/>
</dbReference>
<dbReference type="PANTHER" id="PTHR43280">
    <property type="entry name" value="ARAC-FAMILY TRANSCRIPTIONAL REGULATOR"/>
    <property type="match status" value="1"/>
</dbReference>
<accession>A0A6B9G8H7</accession>
<dbReference type="PRINTS" id="PR00032">
    <property type="entry name" value="HTHARAC"/>
</dbReference>
<dbReference type="AlphaFoldDB" id="A0A6B9G8H7"/>
<dbReference type="Proteomes" id="UP000502005">
    <property type="component" value="Plasmid pNE1B"/>
</dbReference>
<name>A0A6B9G8H7_PANCY</name>
<evidence type="ECO:0000313" key="6">
    <source>
        <dbReference type="EMBL" id="QGY32123.1"/>
    </source>
</evidence>
<dbReference type="EMBL" id="CP024770">
    <property type="protein sequence ID" value="QGY32123.1"/>
    <property type="molecule type" value="Genomic_DNA"/>
</dbReference>
<dbReference type="InterPro" id="IPR009057">
    <property type="entry name" value="Homeodomain-like_sf"/>
</dbReference>
<dbReference type="GO" id="GO:0003700">
    <property type="term" value="F:DNA-binding transcription factor activity"/>
    <property type="evidence" value="ECO:0007669"/>
    <property type="project" value="InterPro"/>
</dbReference>
<reference evidence="6 7" key="1">
    <citation type="submission" date="2017-11" db="EMBL/GenBank/DDBJ databases">
        <title>Genome sequence of Pantoea cypripedii NE1.</title>
        <authorList>
            <person name="Nascimento F.X."/>
        </authorList>
    </citation>
    <scope>NUCLEOTIDE SEQUENCE [LARGE SCALE GENOMIC DNA]</scope>
    <source>
        <strain evidence="6 7">NE1</strain>
        <plasmid evidence="7">pne1b</plasmid>
    </source>
</reference>
<feature type="compositionally biased region" description="Polar residues" evidence="4">
    <location>
        <begin position="223"/>
        <end position="235"/>
    </location>
</feature>
<keyword evidence="3" id="KW-0804">Transcription</keyword>
<dbReference type="Gene3D" id="1.10.10.60">
    <property type="entry name" value="Homeodomain-like"/>
    <property type="match status" value="1"/>
</dbReference>
<gene>
    <name evidence="6" type="ORF">CUN67_24330</name>
</gene>
<dbReference type="InterPro" id="IPR018060">
    <property type="entry name" value="HTH_AraC"/>
</dbReference>
<dbReference type="PROSITE" id="PS00041">
    <property type="entry name" value="HTH_ARAC_FAMILY_1"/>
    <property type="match status" value="1"/>
</dbReference>
<evidence type="ECO:0000256" key="3">
    <source>
        <dbReference type="ARBA" id="ARBA00023163"/>
    </source>
</evidence>
<protein>
    <submittedName>
        <fullName evidence="6">AraC family transcriptional regulator</fullName>
    </submittedName>
</protein>
<organism evidence="6 7">
    <name type="scientific">Pantoea cypripedii</name>
    <name type="common">Pectobacterium cypripedii</name>
    <name type="synonym">Erwinia cypripedii</name>
    <dbReference type="NCBI Taxonomy" id="55209"/>
    <lineage>
        <taxon>Bacteria</taxon>
        <taxon>Pseudomonadati</taxon>
        <taxon>Pseudomonadota</taxon>
        <taxon>Gammaproteobacteria</taxon>
        <taxon>Enterobacterales</taxon>
        <taxon>Erwiniaceae</taxon>
        <taxon>Pantoea</taxon>
    </lineage>
</organism>
<dbReference type="Pfam" id="PF12833">
    <property type="entry name" value="HTH_18"/>
    <property type="match status" value="1"/>
</dbReference>
<dbReference type="SMART" id="SM00342">
    <property type="entry name" value="HTH_ARAC"/>
    <property type="match status" value="1"/>
</dbReference>
<feature type="region of interest" description="Disordered" evidence="4">
    <location>
        <begin position="223"/>
        <end position="242"/>
    </location>
</feature>